<organism evidence="2 3">
    <name type="scientific">Saitoella complicata (strain BCRC 22490 / CBS 7301 / JCM 7358 / NBRC 10748 / NRRL Y-17804)</name>
    <dbReference type="NCBI Taxonomy" id="698492"/>
    <lineage>
        <taxon>Eukaryota</taxon>
        <taxon>Fungi</taxon>
        <taxon>Dikarya</taxon>
        <taxon>Ascomycota</taxon>
        <taxon>Taphrinomycotina</taxon>
        <taxon>Taphrinomycotina incertae sedis</taxon>
        <taxon>Saitoella</taxon>
    </lineage>
</organism>
<reference evidence="2 3" key="3">
    <citation type="journal article" date="2015" name="Genome Announc.">
        <title>Draft Genome Sequence of the Archiascomycetous Yeast Saitoella complicata.</title>
        <authorList>
            <person name="Yamauchi K."/>
            <person name="Kondo S."/>
            <person name="Hamamoto M."/>
            <person name="Takahashi Y."/>
            <person name="Ogura Y."/>
            <person name="Hayashi T."/>
            <person name="Nishida H."/>
        </authorList>
    </citation>
    <scope>NUCLEOTIDE SEQUENCE [LARGE SCALE GENOMIC DNA]</scope>
    <source>
        <strain evidence="2 3">NRRL Y-17804</strain>
    </source>
</reference>
<reference evidence="2 3" key="2">
    <citation type="journal article" date="2014" name="J. Gen. Appl. Microbiol.">
        <title>The early diverging ascomycetous budding yeast Saitoella complicata has three histone deacetylases belonging to the Clr6, Hos2, and Rpd3 lineages.</title>
        <authorList>
            <person name="Nishida H."/>
            <person name="Matsumoto T."/>
            <person name="Kondo S."/>
            <person name="Hamamoto M."/>
            <person name="Yoshikawa H."/>
        </authorList>
    </citation>
    <scope>NUCLEOTIDE SEQUENCE [LARGE SCALE GENOMIC DNA]</scope>
    <source>
        <strain evidence="2 3">NRRL Y-17804</strain>
    </source>
</reference>
<reference evidence="2 3" key="1">
    <citation type="journal article" date="2011" name="J. Gen. Appl. Microbiol.">
        <title>Draft genome sequencing of the enigmatic yeast Saitoella complicata.</title>
        <authorList>
            <person name="Nishida H."/>
            <person name="Hamamoto M."/>
            <person name="Sugiyama J."/>
        </authorList>
    </citation>
    <scope>NUCLEOTIDE SEQUENCE [LARGE SCALE GENOMIC DNA]</scope>
    <source>
        <strain evidence="2 3">NRRL Y-17804</strain>
    </source>
</reference>
<dbReference type="AlphaFoldDB" id="A0A0E9NKY1"/>
<feature type="compositionally biased region" description="Low complexity" evidence="1">
    <location>
        <begin position="107"/>
        <end position="139"/>
    </location>
</feature>
<dbReference type="Proteomes" id="UP000033140">
    <property type="component" value="Unassembled WGS sequence"/>
</dbReference>
<feature type="compositionally biased region" description="Gly residues" evidence="1">
    <location>
        <begin position="163"/>
        <end position="176"/>
    </location>
</feature>
<name>A0A0E9NKY1_SAICN</name>
<comment type="caution">
    <text evidence="2">The sequence shown here is derived from an EMBL/GenBank/DDBJ whole genome shotgun (WGS) entry which is preliminary data.</text>
</comment>
<evidence type="ECO:0000313" key="2">
    <source>
        <dbReference type="EMBL" id="GAO50494.1"/>
    </source>
</evidence>
<accession>A0A0E9NKY1</accession>
<evidence type="ECO:0000256" key="1">
    <source>
        <dbReference type="SAM" id="MobiDB-lite"/>
    </source>
</evidence>
<feature type="compositionally biased region" description="Basic and acidic residues" evidence="1">
    <location>
        <begin position="152"/>
        <end position="162"/>
    </location>
</feature>
<dbReference type="EMBL" id="BACD03000033">
    <property type="protein sequence ID" value="GAO50494.1"/>
    <property type="molecule type" value="Genomic_DNA"/>
</dbReference>
<keyword evidence="3" id="KW-1185">Reference proteome</keyword>
<gene>
    <name evidence="2" type="ORF">G7K_4618-t1</name>
</gene>
<protein>
    <submittedName>
        <fullName evidence="2">Uncharacterized protein</fullName>
    </submittedName>
</protein>
<evidence type="ECO:0000313" key="3">
    <source>
        <dbReference type="Proteomes" id="UP000033140"/>
    </source>
</evidence>
<proteinExistence type="predicted"/>
<feature type="region of interest" description="Disordered" evidence="1">
    <location>
        <begin position="76"/>
        <end position="176"/>
    </location>
</feature>
<sequence>MARLTFEILQSLTQNTTLNAQRKSVQDDCSTFHISSPIYLYLLQFIFPHRIELESHNGTNTGQDDTSSQHHTVLRSLTHCTTVRSNNTRRHRSSRGPRSTQHHIANAARPARRTGSSTRTPTSTCSRRGRCSSTGGSRKCSSKSHTVEGCGEGDRAGGDAKGGESGGGSGEFDGDGFAGLVGEFEGGVYVGLGAGGNNTGCDVRLYAI</sequence>